<evidence type="ECO:0000313" key="7">
    <source>
        <dbReference type="Proteomes" id="UP000039865"/>
    </source>
</evidence>
<name>A0A077ZXE5_STYLE</name>
<dbReference type="CDD" id="cd17546">
    <property type="entry name" value="REC_hyHK_CKI1_RcsC-like"/>
    <property type="match status" value="1"/>
</dbReference>
<dbReference type="InParanoid" id="A0A077ZXE5"/>
<proteinExistence type="predicted"/>
<protein>
    <submittedName>
        <fullName evidence="6">Multi-sensor hybrid histidine kinase</fullName>
    </submittedName>
</protein>
<dbReference type="InterPro" id="IPR050956">
    <property type="entry name" value="2C_system_His_kinase"/>
</dbReference>
<dbReference type="InterPro" id="IPR004358">
    <property type="entry name" value="Sig_transdc_His_kin-like_C"/>
</dbReference>
<keyword evidence="7" id="KW-1185">Reference proteome</keyword>
<sequence>MTFLFTIIIGKRLFIDTEKSYDRLVYHLLVIAFYFIAVKLHSKSNNFTRFVPIFIGVLSYFAHTRFLTYYNIQPNQYSVLDNQSGCEGIANQTLIDGNQKFQVQNVDINDMFRHIVVMGAFFINHIYIDIFLTVTNFDSLLLNGMTWGLLSLNTMNNSGLTISTKISVLTLAIFAFKFSADARDIKRNQFKNYVEQKNLNLQWMSIFKRLPIGILITRDNKVIHSNKKMLEILGKDQINYLDELDNSLLITQDEIGSIDMNMKKECGSFRNLIDNKNNGNSVGGGYRKMLGRVSKIRSDTNASESSDNNNFLSNQSSAQKKFKIGTDTFSFIFQKVRILNVTINLILFMDISQQEKLFAANLEKKYKNIFLSSISHSLRTPLNSLQLNNNIMKELLRDRRDVKDILEIDSQTHELLNYQINDVLEYSKLETGEFKPNYKVFPIEKFMRHIAWMFETQAHAKGLKFTVLLGKKIPESVFQDYTKLGQVLVNILSNAIKYTPEGQVKVVVEHTLKQYRKLLQIKVSDTGIGISSKNEVGQWFQNLSVIENVNQNGIGFGINISKRLINQLGGDLLIENNANIPNSDTKRGVTVTIEFPYRQRAIEESENDHEIEDQQLAQEQIQVVQSFHSLSYYARLDTSVIDNEMNINDEKMDDKENSLVEKLEEHTLKNLNTLLEKKDGNLNRIKRNQRTKSYDKMLKKHISLFQGDLQEEEKSKDVYLLNQEKNKYMAKKNSIVPKNEIIVSNAYQRLQYQTYDLEMMRDFKPCCNRILVIDDNPFNVKSIQLMLQHCYKMECDVAFSGQDAISLVEERLRKVHNKGCFRLYQLILTDINMPEMDGLQMTKRIRKIIRDNVNLFNNNQPSCAIWAITAMNETELEDMISSENLNGVSVKPMNYNKLGEILQAFIK</sequence>
<dbReference type="InterPro" id="IPR003661">
    <property type="entry name" value="HisK_dim/P_dom"/>
</dbReference>
<dbReference type="PANTHER" id="PTHR43719">
    <property type="entry name" value="TWO-COMPONENT HISTIDINE KINASE"/>
    <property type="match status" value="1"/>
</dbReference>
<dbReference type="Gene3D" id="3.30.565.10">
    <property type="entry name" value="Histidine kinase-like ATPase, C-terminal domain"/>
    <property type="match status" value="1"/>
</dbReference>
<dbReference type="SMART" id="SM00388">
    <property type="entry name" value="HisKA"/>
    <property type="match status" value="1"/>
</dbReference>
<feature type="domain" description="Response regulatory" evidence="5">
    <location>
        <begin position="769"/>
        <end position="906"/>
    </location>
</feature>
<evidence type="ECO:0000256" key="3">
    <source>
        <dbReference type="SAM" id="Phobius"/>
    </source>
</evidence>
<dbReference type="PRINTS" id="PR00344">
    <property type="entry name" value="BCTRLSENSOR"/>
</dbReference>
<dbReference type="InterPro" id="IPR005467">
    <property type="entry name" value="His_kinase_dom"/>
</dbReference>
<dbReference type="SMART" id="SM00448">
    <property type="entry name" value="REC"/>
    <property type="match status" value="1"/>
</dbReference>
<keyword evidence="3" id="KW-1133">Transmembrane helix</keyword>
<reference evidence="6 7" key="1">
    <citation type="submission" date="2014-06" db="EMBL/GenBank/DDBJ databases">
        <authorList>
            <person name="Swart Estienne"/>
        </authorList>
    </citation>
    <scope>NUCLEOTIDE SEQUENCE [LARGE SCALE GENOMIC DNA]</scope>
    <source>
        <strain evidence="6 7">130c</strain>
    </source>
</reference>
<evidence type="ECO:0000259" key="5">
    <source>
        <dbReference type="PROSITE" id="PS50110"/>
    </source>
</evidence>
<dbReference type="CDD" id="cd00082">
    <property type="entry name" value="HisKA"/>
    <property type="match status" value="1"/>
</dbReference>
<dbReference type="OrthoDB" id="60033at2759"/>
<evidence type="ECO:0000259" key="4">
    <source>
        <dbReference type="PROSITE" id="PS50109"/>
    </source>
</evidence>
<organism evidence="6 7">
    <name type="scientific">Stylonychia lemnae</name>
    <name type="common">Ciliate</name>
    <dbReference type="NCBI Taxonomy" id="5949"/>
    <lineage>
        <taxon>Eukaryota</taxon>
        <taxon>Sar</taxon>
        <taxon>Alveolata</taxon>
        <taxon>Ciliophora</taxon>
        <taxon>Intramacronucleata</taxon>
        <taxon>Spirotrichea</taxon>
        <taxon>Stichotrichia</taxon>
        <taxon>Sporadotrichida</taxon>
        <taxon>Oxytrichidae</taxon>
        <taxon>Stylonychinae</taxon>
        <taxon>Stylonychia</taxon>
    </lineage>
</organism>
<accession>A0A077ZXE5</accession>
<dbReference type="SUPFAM" id="SSF52172">
    <property type="entry name" value="CheY-like"/>
    <property type="match status" value="1"/>
</dbReference>
<keyword evidence="6" id="KW-0808">Transferase</keyword>
<keyword evidence="1 2" id="KW-0597">Phosphoprotein</keyword>
<dbReference type="Pfam" id="PF02518">
    <property type="entry name" value="HATPase_c"/>
    <property type="match status" value="1"/>
</dbReference>
<dbReference type="PROSITE" id="PS50110">
    <property type="entry name" value="RESPONSE_REGULATORY"/>
    <property type="match status" value="1"/>
</dbReference>
<dbReference type="EMBL" id="CCKQ01003467">
    <property type="protein sequence ID" value="CDW74581.1"/>
    <property type="molecule type" value="Genomic_DNA"/>
</dbReference>
<dbReference type="PANTHER" id="PTHR43719:SF28">
    <property type="entry name" value="PEROXIDE STRESS-ACTIVATED HISTIDINE KINASE MAK1-RELATED"/>
    <property type="match status" value="1"/>
</dbReference>
<keyword evidence="3" id="KW-0812">Transmembrane</keyword>
<dbReference type="SUPFAM" id="SSF55874">
    <property type="entry name" value="ATPase domain of HSP90 chaperone/DNA topoisomerase II/histidine kinase"/>
    <property type="match status" value="1"/>
</dbReference>
<evidence type="ECO:0000256" key="2">
    <source>
        <dbReference type="PROSITE-ProRule" id="PRU00169"/>
    </source>
</evidence>
<feature type="transmembrane region" description="Helical" evidence="3">
    <location>
        <begin position="115"/>
        <end position="137"/>
    </location>
</feature>
<gene>
    <name evidence="6" type="primary">Contig19389.g20552</name>
    <name evidence="6" type="ORF">STYLEM_3561</name>
</gene>
<keyword evidence="3" id="KW-0472">Membrane</keyword>
<dbReference type="InterPro" id="IPR001789">
    <property type="entry name" value="Sig_transdc_resp-reg_receiver"/>
</dbReference>
<feature type="modified residue" description="4-aspartylphosphate" evidence="2">
    <location>
        <position position="830"/>
    </location>
</feature>
<dbReference type="Gene3D" id="3.40.50.2300">
    <property type="match status" value="1"/>
</dbReference>
<dbReference type="InterPro" id="IPR036097">
    <property type="entry name" value="HisK_dim/P_sf"/>
</dbReference>
<dbReference type="GO" id="GO:0000155">
    <property type="term" value="F:phosphorelay sensor kinase activity"/>
    <property type="evidence" value="ECO:0007669"/>
    <property type="project" value="InterPro"/>
</dbReference>
<dbReference type="AlphaFoldDB" id="A0A077ZXE5"/>
<dbReference type="Pfam" id="PF00512">
    <property type="entry name" value="HisKA"/>
    <property type="match status" value="1"/>
</dbReference>
<dbReference type="SMART" id="SM00387">
    <property type="entry name" value="HATPase_c"/>
    <property type="match status" value="1"/>
</dbReference>
<dbReference type="Pfam" id="PF00072">
    <property type="entry name" value="Response_reg"/>
    <property type="match status" value="1"/>
</dbReference>
<feature type="domain" description="Histidine kinase" evidence="4">
    <location>
        <begin position="373"/>
        <end position="599"/>
    </location>
</feature>
<feature type="transmembrane region" description="Helical" evidence="3">
    <location>
        <begin position="50"/>
        <end position="70"/>
    </location>
</feature>
<keyword evidence="6" id="KW-0418">Kinase</keyword>
<evidence type="ECO:0000313" key="6">
    <source>
        <dbReference type="EMBL" id="CDW74581.1"/>
    </source>
</evidence>
<dbReference type="InterPro" id="IPR011006">
    <property type="entry name" value="CheY-like_superfamily"/>
</dbReference>
<dbReference type="SUPFAM" id="SSF47384">
    <property type="entry name" value="Homodimeric domain of signal transducing histidine kinase"/>
    <property type="match status" value="1"/>
</dbReference>
<dbReference type="PROSITE" id="PS50109">
    <property type="entry name" value="HIS_KIN"/>
    <property type="match status" value="1"/>
</dbReference>
<feature type="transmembrane region" description="Helical" evidence="3">
    <location>
        <begin position="21"/>
        <end position="38"/>
    </location>
</feature>
<dbReference type="InterPro" id="IPR003594">
    <property type="entry name" value="HATPase_dom"/>
</dbReference>
<dbReference type="Gene3D" id="1.10.287.130">
    <property type="match status" value="1"/>
</dbReference>
<evidence type="ECO:0000256" key="1">
    <source>
        <dbReference type="ARBA" id="ARBA00022553"/>
    </source>
</evidence>
<dbReference type="Proteomes" id="UP000039865">
    <property type="component" value="Unassembled WGS sequence"/>
</dbReference>
<dbReference type="InterPro" id="IPR036890">
    <property type="entry name" value="HATPase_C_sf"/>
</dbReference>